<dbReference type="AlphaFoldDB" id="A0A923NKK7"/>
<dbReference type="EMBL" id="JACRYT010000006">
    <property type="protein sequence ID" value="MBC6679635.1"/>
    <property type="molecule type" value="Genomic_DNA"/>
</dbReference>
<comment type="caution">
    <text evidence="9">The sequence shown here is derived from an EMBL/GenBank/DDBJ whole genome shotgun (WGS) entry which is preliminary data.</text>
</comment>
<dbReference type="Proteomes" id="UP000602647">
    <property type="component" value="Unassembled WGS sequence"/>
</dbReference>
<accession>A0A923NKK7</accession>
<keyword evidence="4" id="KW-0378">Hydrolase</keyword>
<keyword evidence="5" id="KW-0862">Zinc</keyword>
<keyword evidence="10" id="KW-1185">Reference proteome</keyword>
<comment type="similarity">
    <text evidence="1 7">Belongs to the UPF0758 family.</text>
</comment>
<evidence type="ECO:0000256" key="5">
    <source>
        <dbReference type="ARBA" id="ARBA00022833"/>
    </source>
</evidence>
<dbReference type="GO" id="GO:0008237">
    <property type="term" value="F:metallopeptidase activity"/>
    <property type="evidence" value="ECO:0007669"/>
    <property type="project" value="UniProtKB-KW"/>
</dbReference>
<keyword evidence="2" id="KW-0645">Protease</keyword>
<organism evidence="9 10">
    <name type="scientific">Zhenpiania hominis</name>
    <dbReference type="NCBI Taxonomy" id="2763644"/>
    <lineage>
        <taxon>Bacteria</taxon>
        <taxon>Bacillati</taxon>
        <taxon>Bacillota</taxon>
        <taxon>Clostridia</taxon>
        <taxon>Peptostreptococcales</taxon>
        <taxon>Anaerovoracaceae</taxon>
        <taxon>Zhenpiania</taxon>
    </lineage>
</organism>
<dbReference type="RefSeq" id="WP_187302744.1">
    <property type="nucleotide sequence ID" value="NZ_CBCTON010000007.1"/>
</dbReference>
<dbReference type="GO" id="GO:0046872">
    <property type="term" value="F:metal ion binding"/>
    <property type="evidence" value="ECO:0007669"/>
    <property type="project" value="UniProtKB-KW"/>
</dbReference>
<dbReference type="Gene3D" id="3.40.140.10">
    <property type="entry name" value="Cytidine Deaminase, domain 2"/>
    <property type="match status" value="1"/>
</dbReference>
<gene>
    <name evidence="9" type="primary">radC</name>
    <name evidence="9" type="ORF">H9L42_07330</name>
</gene>
<proteinExistence type="inferred from homology"/>
<dbReference type="InterPro" id="IPR037518">
    <property type="entry name" value="MPN"/>
</dbReference>
<dbReference type="PROSITE" id="PS01302">
    <property type="entry name" value="UPF0758"/>
    <property type="match status" value="1"/>
</dbReference>
<dbReference type="SUPFAM" id="SSF102712">
    <property type="entry name" value="JAB1/MPN domain"/>
    <property type="match status" value="1"/>
</dbReference>
<dbReference type="CDD" id="cd08071">
    <property type="entry name" value="MPN_DUF2466"/>
    <property type="match status" value="1"/>
</dbReference>
<dbReference type="GO" id="GO:0006508">
    <property type="term" value="P:proteolysis"/>
    <property type="evidence" value="ECO:0007669"/>
    <property type="project" value="UniProtKB-KW"/>
</dbReference>
<dbReference type="PANTHER" id="PTHR30471">
    <property type="entry name" value="DNA REPAIR PROTEIN RADC"/>
    <property type="match status" value="1"/>
</dbReference>
<evidence type="ECO:0000256" key="7">
    <source>
        <dbReference type="RuleBase" id="RU003797"/>
    </source>
</evidence>
<evidence type="ECO:0000256" key="1">
    <source>
        <dbReference type="ARBA" id="ARBA00010243"/>
    </source>
</evidence>
<name>A0A923NKK7_9FIRM</name>
<evidence type="ECO:0000256" key="4">
    <source>
        <dbReference type="ARBA" id="ARBA00022801"/>
    </source>
</evidence>
<dbReference type="Pfam" id="PF20582">
    <property type="entry name" value="UPF0758_N"/>
    <property type="match status" value="1"/>
</dbReference>
<dbReference type="InterPro" id="IPR020891">
    <property type="entry name" value="UPF0758_CS"/>
</dbReference>
<dbReference type="NCBIfam" id="TIGR00608">
    <property type="entry name" value="radc"/>
    <property type="match status" value="1"/>
</dbReference>
<reference evidence="9" key="1">
    <citation type="submission" date="2020-08" db="EMBL/GenBank/DDBJ databases">
        <title>Genome public.</title>
        <authorList>
            <person name="Liu C."/>
            <person name="Sun Q."/>
        </authorList>
    </citation>
    <scope>NUCLEOTIDE SEQUENCE</scope>
    <source>
        <strain evidence="9">BX12</strain>
    </source>
</reference>
<dbReference type="PANTHER" id="PTHR30471:SF3">
    <property type="entry name" value="UPF0758 PROTEIN YEES-RELATED"/>
    <property type="match status" value="1"/>
</dbReference>
<keyword evidence="6" id="KW-0482">Metalloprotease</keyword>
<evidence type="ECO:0000313" key="9">
    <source>
        <dbReference type="EMBL" id="MBC6679635.1"/>
    </source>
</evidence>
<sequence length="225" mass="24958">MRIQGMPKEERPREKMIFAGKEALSNSELLAILLRAGTKNKSALQIAAEILSQNESGILYLESCSPEELSEIKGVGMAKACQILAAVELGKRIASHPPKVRKEIENPDDIVQLFMGKMRYYKKEHFKVLLINAKGEILEEHEVSIGDLCSTPVHPREVFCQAIKRSAAAVLFVHNHPSGDPTPSRQDVETTKRLLEAAKILGIRVLDHIIIGDGAYISLRKKGLM</sequence>
<evidence type="ECO:0000259" key="8">
    <source>
        <dbReference type="PROSITE" id="PS50249"/>
    </source>
</evidence>
<dbReference type="Pfam" id="PF04002">
    <property type="entry name" value="RadC"/>
    <property type="match status" value="1"/>
</dbReference>
<feature type="domain" description="MPN" evidence="8">
    <location>
        <begin position="103"/>
        <end position="225"/>
    </location>
</feature>
<evidence type="ECO:0000256" key="2">
    <source>
        <dbReference type="ARBA" id="ARBA00022670"/>
    </source>
</evidence>
<evidence type="ECO:0000256" key="6">
    <source>
        <dbReference type="ARBA" id="ARBA00023049"/>
    </source>
</evidence>
<evidence type="ECO:0000256" key="3">
    <source>
        <dbReference type="ARBA" id="ARBA00022723"/>
    </source>
</evidence>
<keyword evidence="3" id="KW-0479">Metal-binding</keyword>
<dbReference type="InterPro" id="IPR046778">
    <property type="entry name" value="UPF0758_N"/>
</dbReference>
<dbReference type="InterPro" id="IPR001405">
    <property type="entry name" value="UPF0758"/>
</dbReference>
<dbReference type="PROSITE" id="PS50249">
    <property type="entry name" value="MPN"/>
    <property type="match status" value="1"/>
</dbReference>
<evidence type="ECO:0000313" key="10">
    <source>
        <dbReference type="Proteomes" id="UP000602647"/>
    </source>
</evidence>
<protein>
    <submittedName>
        <fullName evidence="9">DNA repair protein RadC</fullName>
    </submittedName>
</protein>
<dbReference type="NCBIfam" id="NF000642">
    <property type="entry name" value="PRK00024.1"/>
    <property type="match status" value="1"/>
</dbReference>
<dbReference type="InterPro" id="IPR025657">
    <property type="entry name" value="RadC_JAB"/>
</dbReference>